<feature type="region of interest" description="Disordered" evidence="1">
    <location>
        <begin position="1"/>
        <end position="27"/>
    </location>
</feature>
<keyword evidence="3" id="KW-1185">Reference proteome</keyword>
<evidence type="ECO:0000313" key="2">
    <source>
        <dbReference type="EMBL" id="GAA1571970.1"/>
    </source>
</evidence>
<proteinExistence type="predicted"/>
<gene>
    <name evidence="2" type="ORF">GCM10009763_19680</name>
</gene>
<dbReference type="EMBL" id="BAAANW010000014">
    <property type="protein sequence ID" value="GAA1571970.1"/>
    <property type="molecule type" value="Genomic_DNA"/>
</dbReference>
<organism evidence="2 3">
    <name type="scientific">Dermacoccus profundi</name>
    <dbReference type="NCBI Taxonomy" id="322602"/>
    <lineage>
        <taxon>Bacteria</taxon>
        <taxon>Bacillati</taxon>
        <taxon>Actinomycetota</taxon>
        <taxon>Actinomycetes</taxon>
        <taxon>Micrococcales</taxon>
        <taxon>Dermacoccaceae</taxon>
        <taxon>Dermacoccus</taxon>
    </lineage>
</organism>
<protein>
    <submittedName>
        <fullName evidence="2">Uncharacterized protein</fullName>
    </submittedName>
</protein>
<evidence type="ECO:0000313" key="3">
    <source>
        <dbReference type="Proteomes" id="UP001500350"/>
    </source>
</evidence>
<name>A0ABN2D7L3_9MICO</name>
<evidence type="ECO:0000256" key="1">
    <source>
        <dbReference type="SAM" id="MobiDB-lite"/>
    </source>
</evidence>
<sequence>MRDLSSEGPVTGQLTMLATPPENDRKKDTMTTITRTLDGLHALRVTRDLLVDREAQRADVLAREMAETETTKRFVEVDDMRATINEDRAEDLNTLLDLISPCPECGAELGQLCEASCQERTHEGAPVLSDLDLG</sequence>
<accession>A0ABN2D7L3</accession>
<dbReference type="Proteomes" id="UP001500350">
    <property type="component" value="Unassembled WGS sequence"/>
</dbReference>
<reference evidence="2 3" key="1">
    <citation type="journal article" date="2019" name="Int. J. Syst. Evol. Microbiol.">
        <title>The Global Catalogue of Microorganisms (GCM) 10K type strain sequencing project: providing services to taxonomists for standard genome sequencing and annotation.</title>
        <authorList>
            <consortium name="The Broad Institute Genomics Platform"/>
            <consortium name="The Broad Institute Genome Sequencing Center for Infectious Disease"/>
            <person name="Wu L."/>
            <person name="Ma J."/>
        </authorList>
    </citation>
    <scope>NUCLEOTIDE SEQUENCE [LARGE SCALE GENOMIC DNA]</scope>
    <source>
        <strain evidence="2 3">JCM 14589</strain>
    </source>
</reference>
<comment type="caution">
    <text evidence="2">The sequence shown here is derived from an EMBL/GenBank/DDBJ whole genome shotgun (WGS) entry which is preliminary data.</text>
</comment>